<protein>
    <submittedName>
        <fullName evidence="1">Uncharacterized protein</fullName>
    </submittedName>
</protein>
<dbReference type="EMBL" id="ADVG01000004">
    <property type="protein sequence ID" value="EFH81181.1"/>
    <property type="molecule type" value="Genomic_DNA"/>
</dbReference>
<accession>D6U3U3</accession>
<reference evidence="1 2" key="1">
    <citation type="journal article" date="2011" name="Stand. Genomic Sci.">
        <title>Non-contiguous finished genome sequence and contextual data of the filamentous soil bacterium Ktedonobacter racemifer type strain (SOSP1-21).</title>
        <authorList>
            <person name="Chang Y.J."/>
            <person name="Land M."/>
            <person name="Hauser L."/>
            <person name="Chertkov O."/>
            <person name="Del Rio T.G."/>
            <person name="Nolan M."/>
            <person name="Copeland A."/>
            <person name="Tice H."/>
            <person name="Cheng J.F."/>
            <person name="Lucas S."/>
            <person name="Han C."/>
            <person name="Goodwin L."/>
            <person name="Pitluck S."/>
            <person name="Ivanova N."/>
            <person name="Ovchinikova G."/>
            <person name="Pati A."/>
            <person name="Chen A."/>
            <person name="Palaniappan K."/>
            <person name="Mavromatis K."/>
            <person name="Liolios K."/>
            <person name="Brettin T."/>
            <person name="Fiebig A."/>
            <person name="Rohde M."/>
            <person name="Abt B."/>
            <person name="Goker M."/>
            <person name="Detter J.C."/>
            <person name="Woyke T."/>
            <person name="Bristow J."/>
            <person name="Eisen J.A."/>
            <person name="Markowitz V."/>
            <person name="Hugenholtz P."/>
            <person name="Kyrpides N.C."/>
            <person name="Klenk H.P."/>
            <person name="Lapidus A."/>
        </authorList>
    </citation>
    <scope>NUCLEOTIDE SEQUENCE [LARGE SCALE GENOMIC DNA]</scope>
    <source>
        <strain evidence="2">DSM 44963</strain>
    </source>
</reference>
<dbReference type="Proteomes" id="UP000004508">
    <property type="component" value="Unassembled WGS sequence"/>
</dbReference>
<evidence type="ECO:0000313" key="1">
    <source>
        <dbReference type="EMBL" id="EFH81181.1"/>
    </source>
</evidence>
<gene>
    <name evidence="1" type="ORF">Krac_1880</name>
</gene>
<keyword evidence="2" id="KW-1185">Reference proteome</keyword>
<dbReference type="STRING" id="485913.Krac_1880"/>
<dbReference type="InParanoid" id="D6U3U3"/>
<name>D6U3U3_KTERA</name>
<sequence>MRGRRVALPQAEQHVRLKPQKEHFPSCGEWMPVAYHAYRKILTMKGLIQLRLVVRRCPNPACRGYKQPCRPEEEGRWAYHMENVV</sequence>
<dbReference type="AlphaFoldDB" id="D6U3U3"/>
<evidence type="ECO:0000313" key="2">
    <source>
        <dbReference type="Proteomes" id="UP000004508"/>
    </source>
</evidence>
<organism evidence="1 2">
    <name type="scientific">Ktedonobacter racemifer DSM 44963</name>
    <dbReference type="NCBI Taxonomy" id="485913"/>
    <lineage>
        <taxon>Bacteria</taxon>
        <taxon>Bacillati</taxon>
        <taxon>Chloroflexota</taxon>
        <taxon>Ktedonobacteria</taxon>
        <taxon>Ktedonobacterales</taxon>
        <taxon>Ktedonobacteraceae</taxon>
        <taxon>Ktedonobacter</taxon>
    </lineage>
</organism>
<comment type="caution">
    <text evidence="1">The sequence shown here is derived from an EMBL/GenBank/DDBJ whole genome shotgun (WGS) entry which is preliminary data.</text>
</comment>
<proteinExistence type="predicted"/>